<evidence type="ECO:0000313" key="2">
    <source>
        <dbReference type="Proteomes" id="UP001501747"/>
    </source>
</evidence>
<reference evidence="2" key="1">
    <citation type="journal article" date="2019" name="Int. J. Syst. Evol. Microbiol.">
        <title>The Global Catalogue of Microorganisms (GCM) 10K type strain sequencing project: providing services to taxonomists for standard genome sequencing and annotation.</title>
        <authorList>
            <consortium name="The Broad Institute Genomics Platform"/>
            <consortium name="The Broad Institute Genome Sequencing Center for Infectious Disease"/>
            <person name="Wu L."/>
            <person name="Ma J."/>
        </authorList>
    </citation>
    <scope>NUCLEOTIDE SEQUENCE [LARGE SCALE GENOMIC DNA]</scope>
    <source>
        <strain evidence="2">JCM 17342</strain>
    </source>
</reference>
<name>A0ABP7QVV9_9PSEU</name>
<sequence length="132" mass="14518">MKATGYDGLSSRAVAEPELREFLSRCFEIAEHELASAVFYTHGEVSGHFAMSFSVGIEGRLAERVGRHEFARRFAAHFDAFVLYGDTEPPGQWTVVLPDGSSLLAAMEEGEDHYELYAASAPIPGLLDLRPL</sequence>
<gene>
    <name evidence="1" type="ORF">GCM10022247_02820</name>
</gene>
<keyword evidence="2" id="KW-1185">Reference proteome</keyword>
<evidence type="ECO:0000313" key="1">
    <source>
        <dbReference type="EMBL" id="GAA3987929.1"/>
    </source>
</evidence>
<organism evidence="1 2">
    <name type="scientific">Allokutzneria multivorans</name>
    <dbReference type="NCBI Taxonomy" id="1142134"/>
    <lineage>
        <taxon>Bacteria</taxon>
        <taxon>Bacillati</taxon>
        <taxon>Actinomycetota</taxon>
        <taxon>Actinomycetes</taxon>
        <taxon>Pseudonocardiales</taxon>
        <taxon>Pseudonocardiaceae</taxon>
        <taxon>Allokutzneria</taxon>
    </lineage>
</organism>
<protein>
    <submittedName>
        <fullName evidence="1">Uncharacterized protein</fullName>
    </submittedName>
</protein>
<dbReference type="RefSeq" id="WP_344870586.1">
    <property type="nucleotide sequence ID" value="NZ_BAABAL010000003.1"/>
</dbReference>
<dbReference type="Proteomes" id="UP001501747">
    <property type="component" value="Unassembled WGS sequence"/>
</dbReference>
<proteinExistence type="predicted"/>
<comment type="caution">
    <text evidence="1">The sequence shown here is derived from an EMBL/GenBank/DDBJ whole genome shotgun (WGS) entry which is preliminary data.</text>
</comment>
<dbReference type="EMBL" id="BAABAL010000003">
    <property type="protein sequence ID" value="GAA3987929.1"/>
    <property type="molecule type" value="Genomic_DNA"/>
</dbReference>
<accession>A0ABP7QVV9</accession>